<dbReference type="Proteomes" id="UP000603453">
    <property type="component" value="Unassembled WGS sequence"/>
</dbReference>
<evidence type="ECO:0008006" key="3">
    <source>
        <dbReference type="Google" id="ProtNLM"/>
    </source>
</evidence>
<proteinExistence type="predicted"/>
<sequence length="939" mass="107366">MDGLTIQKVITDYLKYFAELALKRLQVHEKLIHDMHFKEFVSEKFIDEDIKAVCYCLVCPTDRQAFMKDCFIKAGIIEESEAERRLLFSTRAVATAHCQLSLKRNVTKIQSDYNYLVCDVDDVSIGIAKIQAASTESLSSVTAISDNLTLGSINLETKFEDYLMENMAKLNLNLSAIAQFVDAFSKHYKFNMDFPEYVVILQNDANGNRIKFTYEELNKIVFREFIDSITEYILNATKTHGQYNLFLSGKYGADAYLFENLRDKYEGEIDYCISFDESSLNTISFGAVSLILNTYVSQTSCLYGEQASTSENVLEGPTKDTNGNGVYDFIVGIDFGTSSSKCSYVQLKDKDRNPMPTRIIQTIKEDWTRGGFFQLKKTLTLLMYYINYKTKYWGEGATLQTNQHKDLNFLEILRLYLCPAFLEFFNGENFDLEEMMIRRGLADIETPKKGSKNEVFVVQAIADYLKLFKKHVVEYIITKEMNEKFNVFTREKLLKKYKIRYVITVPALWNASARNFMVQAAIEATIIKKDEIDQLLIISEPEAAVLYCEKRFPDYFKNWEGDINDTNFIICDAGETIVDSVTFNLTVQGKKEQVICQIGDAVGDSCGSKYLDVRFKDYICEFYRSCGVNLDNESVSLDDIMRDFVTNYKPNFMPDRNCDSYDIDLPGKGIINFRGNYKYRTANGDTTLRIKSQDIKEKIFSPIVARVISLINDQLRQAEKGGRTIDAILMVGGFSRSRYLQQQIKGYFKGWCRVIIPLEGVTAISHSAVSYALNPRMITKKTAGQSLGLLVLAPLEKDLANSHKRNVKDPDGEENLKKDRLEYFVTRGEELENVRPRVYKKDVYVVYPNTAAIEIFSCDSEENANSRYLTMHHTKILEAKIIMPSMVGIDGKLIHFTVSLQIDHFGVSVIIECQDQLINAEVQKITRNEKSSLKIYAQA</sequence>
<dbReference type="EMBL" id="JAEPRD010000186">
    <property type="protein sequence ID" value="KAG2194844.1"/>
    <property type="molecule type" value="Genomic_DNA"/>
</dbReference>
<comment type="caution">
    <text evidence="1">The sequence shown here is derived from an EMBL/GenBank/DDBJ whole genome shotgun (WGS) entry which is preliminary data.</text>
</comment>
<protein>
    <recommendedName>
        <fullName evidence="3">Heat shock protein 70</fullName>
    </recommendedName>
</protein>
<organism evidence="1 2">
    <name type="scientific">Mucor saturninus</name>
    <dbReference type="NCBI Taxonomy" id="64648"/>
    <lineage>
        <taxon>Eukaryota</taxon>
        <taxon>Fungi</taxon>
        <taxon>Fungi incertae sedis</taxon>
        <taxon>Mucoromycota</taxon>
        <taxon>Mucoromycotina</taxon>
        <taxon>Mucoromycetes</taxon>
        <taxon>Mucorales</taxon>
        <taxon>Mucorineae</taxon>
        <taxon>Mucoraceae</taxon>
        <taxon>Mucor</taxon>
    </lineage>
</organism>
<dbReference type="PANTHER" id="PTHR14187">
    <property type="entry name" value="ALPHA KINASE/ELONGATION FACTOR 2 KINASE"/>
    <property type="match status" value="1"/>
</dbReference>
<reference evidence="1" key="1">
    <citation type="submission" date="2020-12" db="EMBL/GenBank/DDBJ databases">
        <title>Metabolic potential, ecology and presence of endohyphal bacteria is reflected in genomic diversity of Mucoromycotina.</title>
        <authorList>
            <person name="Muszewska A."/>
            <person name="Okrasinska A."/>
            <person name="Steczkiewicz K."/>
            <person name="Drgas O."/>
            <person name="Orlowska M."/>
            <person name="Perlinska-Lenart U."/>
            <person name="Aleksandrzak-Piekarczyk T."/>
            <person name="Szatraj K."/>
            <person name="Zielenkiewicz U."/>
            <person name="Pilsyk S."/>
            <person name="Malc E."/>
            <person name="Mieczkowski P."/>
            <person name="Kruszewska J.S."/>
            <person name="Biernat P."/>
            <person name="Pawlowska J."/>
        </authorList>
    </citation>
    <scope>NUCLEOTIDE SEQUENCE</scope>
    <source>
        <strain evidence="1">WA0000017839</strain>
    </source>
</reference>
<evidence type="ECO:0000313" key="1">
    <source>
        <dbReference type="EMBL" id="KAG2194844.1"/>
    </source>
</evidence>
<gene>
    <name evidence="1" type="ORF">INT47_007906</name>
</gene>
<dbReference type="OrthoDB" id="2963168at2759"/>
<dbReference type="PANTHER" id="PTHR14187:SF5">
    <property type="entry name" value="HEAT SHOCK 70 KDA PROTEIN 12A"/>
    <property type="match status" value="1"/>
</dbReference>
<dbReference type="SUPFAM" id="SSF53067">
    <property type="entry name" value="Actin-like ATPase domain"/>
    <property type="match status" value="2"/>
</dbReference>
<keyword evidence="2" id="KW-1185">Reference proteome</keyword>
<dbReference type="Gene3D" id="3.30.420.40">
    <property type="match status" value="1"/>
</dbReference>
<dbReference type="InterPro" id="IPR043129">
    <property type="entry name" value="ATPase_NBD"/>
</dbReference>
<accession>A0A8H7UY72</accession>
<evidence type="ECO:0000313" key="2">
    <source>
        <dbReference type="Proteomes" id="UP000603453"/>
    </source>
</evidence>
<dbReference type="AlphaFoldDB" id="A0A8H7UY72"/>
<name>A0A8H7UY72_9FUNG</name>